<reference evidence="2" key="1">
    <citation type="submission" date="2022-10" db="EMBL/GenBank/DDBJ databases">
        <title>Chitinophaga sp. nov., isolated from soil.</title>
        <authorList>
            <person name="Jeon C.O."/>
        </authorList>
    </citation>
    <scope>NUCLEOTIDE SEQUENCE</scope>
    <source>
        <strain evidence="2">R8</strain>
    </source>
</reference>
<organism evidence="2 3">
    <name type="scientific">Chitinophaga horti</name>
    <dbReference type="NCBI Taxonomy" id="2920382"/>
    <lineage>
        <taxon>Bacteria</taxon>
        <taxon>Pseudomonadati</taxon>
        <taxon>Bacteroidota</taxon>
        <taxon>Chitinophagia</taxon>
        <taxon>Chitinophagales</taxon>
        <taxon>Chitinophagaceae</taxon>
        <taxon>Chitinophaga</taxon>
    </lineage>
</organism>
<protein>
    <submittedName>
        <fullName evidence="2">Uncharacterized protein</fullName>
    </submittedName>
</protein>
<sequence>MTYKKTTLLLLSCLLSLSLCAQTTSTRSLKATAEKHRQRYQSSCIPSSVEMILKYNNKVNADFYDFQNAWQNKNTGTFGDFDGKTIKGITFTHQFKNPRSPQFPFDKLFQTIDAELKAGRKVIVSLQSGAAMWHIWIIDSATKNGDYLCYSRDFYDNGQVLETRETKQWIRNMQGTDILTYRVK</sequence>
<feature type="signal peptide" evidence="1">
    <location>
        <begin position="1"/>
        <end position="21"/>
    </location>
</feature>
<keyword evidence="1" id="KW-0732">Signal</keyword>
<evidence type="ECO:0000313" key="2">
    <source>
        <dbReference type="EMBL" id="UYQ93818.1"/>
    </source>
</evidence>
<dbReference type="RefSeq" id="WP_244837125.1">
    <property type="nucleotide sequence ID" value="NZ_CP107006.1"/>
</dbReference>
<keyword evidence="3" id="KW-1185">Reference proteome</keyword>
<dbReference type="EMBL" id="CP107006">
    <property type="protein sequence ID" value="UYQ93818.1"/>
    <property type="molecule type" value="Genomic_DNA"/>
</dbReference>
<dbReference type="Proteomes" id="UP001162741">
    <property type="component" value="Chromosome"/>
</dbReference>
<gene>
    <name evidence="2" type="ORF">MKQ68_01750</name>
</gene>
<accession>A0ABY6J2B5</accession>
<proteinExistence type="predicted"/>
<evidence type="ECO:0000313" key="3">
    <source>
        <dbReference type="Proteomes" id="UP001162741"/>
    </source>
</evidence>
<name>A0ABY6J2B5_9BACT</name>
<evidence type="ECO:0000256" key="1">
    <source>
        <dbReference type="SAM" id="SignalP"/>
    </source>
</evidence>
<feature type="chain" id="PRO_5046958692" evidence="1">
    <location>
        <begin position="22"/>
        <end position="184"/>
    </location>
</feature>